<sequence>MSQLRNLQIEILDRPAVDDLIGKVDDTSAQPGIAERVQQWRAEHGHEDATAEAYSFVVVGPTLMFLHRCPDGVILPFAAYPDGTLKVYTDPDHAGESFHRRDDT</sequence>
<dbReference type="RefSeq" id="WP_203748527.1">
    <property type="nucleotide sequence ID" value="NZ_BONF01000024.1"/>
</dbReference>
<evidence type="ECO:0000313" key="1">
    <source>
        <dbReference type="EMBL" id="GIF82767.1"/>
    </source>
</evidence>
<dbReference type="AlphaFoldDB" id="A0A8J3NJ61"/>
<gene>
    <name evidence="1" type="ORF">Cba03nite_41160</name>
</gene>
<name>A0A8J3NJ61_9ACTN</name>
<keyword evidence="2" id="KW-1185">Reference proteome</keyword>
<organism evidence="1 2">
    <name type="scientific">Catellatospora bangladeshensis</name>
    <dbReference type="NCBI Taxonomy" id="310355"/>
    <lineage>
        <taxon>Bacteria</taxon>
        <taxon>Bacillati</taxon>
        <taxon>Actinomycetota</taxon>
        <taxon>Actinomycetes</taxon>
        <taxon>Micromonosporales</taxon>
        <taxon>Micromonosporaceae</taxon>
        <taxon>Catellatospora</taxon>
    </lineage>
</organism>
<accession>A0A8J3NJ61</accession>
<dbReference type="EMBL" id="BONF01000024">
    <property type="protein sequence ID" value="GIF82767.1"/>
    <property type="molecule type" value="Genomic_DNA"/>
</dbReference>
<dbReference type="Proteomes" id="UP000601223">
    <property type="component" value="Unassembled WGS sequence"/>
</dbReference>
<protein>
    <submittedName>
        <fullName evidence="1">Uncharacterized protein</fullName>
    </submittedName>
</protein>
<proteinExistence type="predicted"/>
<reference evidence="1 2" key="1">
    <citation type="submission" date="2021-01" db="EMBL/GenBank/DDBJ databases">
        <title>Whole genome shotgun sequence of Catellatospora bangladeshensis NBRC 107357.</title>
        <authorList>
            <person name="Komaki H."/>
            <person name="Tamura T."/>
        </authorList>
    </citation>
    <scope>NUCLEOTIDE SEQUENCE [LARGE SCALE GENOMIC DNA]</scope>
    <source>
        <strain evidence="1 2">NBRC 107357</strain>
    </source>
</reference>
<evidence type="ECO:0000313" key="2">
    <source>
        <dbReference type="Proteomes" id="UP000601223"/>
    </source>
</evidence>
<comment type="caution">
    <text evidence="1">The sequence shown here is derived from an EMBL/GenBank/DDBJ whole genome shotgun (WGS) entry which is preliminary data.</text>
</comment>